<organism evidence="1 2">
    <name type="scientific">uncultured phage cr6_1</name>
    <dbReference type="NCBI Taxonomy" id="2772085"/>
    <lineage>
        <taxon>Viruses</taxon>
        <taxon>Duplodnaviria</taxon>
        <taxon>Heunggongvirae</taxon>
        <taxon>Uroviricota</taxon>
        <taxon>Caudoviricetes</taxon>
        <taxon>Crassvirales</taxon>
        <taxon>Suoliviridae</taxon>
        <taxon>Bearivirinae</taxon>
        <taxon>Afonbuvirus</taxon>
        <taxon>Afonbuvirus faecalis</taxon>
    </lineage>
</organism>
<name>A0A7M1RU42_9CAUD</name>
<accession>A0A7M1RU42</accession>
<sequence>MNIFKKIKLKISSYRRLKAYHSNIKRLAELELLDNPKKQKEVALRSQCLIHGHKWKNEPNNNELSIPITKRTYCKRCGKYYSQEIYKQL</sequence>
<dbReference type="GeneID" id="65131151"/>
<reference evidence="1 2" key="1">
    <citation type="submission" date="2020-07" db="EMBL/GenBank/DDBJ databases">
        <title>Taxonomic proposal: Crassvirales, a new order of highly abundant and diverse bacterial viruses.</title>
        <authorList>
            <person name="Shkoporov A.N."/>
            <person name="Stockdale S.R."/>
            <person name="Guerin E."/>
            <person name="Ross R.P."/>
            <person name="Hill C."/>
        </authorList>
    </citation>
    <scope>NUCLEOTIDE SEQUENCE [LARGE SCALE GENOMIC DNA]</scope>
</reference>
<evidence type="ECO:0000313" key="1">
    <source>
        <dbReference type="EMBL" id="QOR57219.1"/>
    </source>
</evidence>
<dbReference type="EMBL" id="MT774401">
    <property type="protein sequence ID" value="QOR57219.1"/>
    <property type="molecule type" value="Genomic_DNA"/>
</dbReference>
<dbReference type="KEGG" id="vg:65131151"/>
<keyword evidence="2" id="KW-1185">Reference proteome</keyword>
<dbReference type="Proteomes" id="UP000593734">
    <property type="component" value="Segment"/>
</dbReference>
<protein>
    <submittedName>
        <fullName evidence="1">Uncharacterized protein</fullName>
    </submittedName>
</protein>
<dbReference type="RefSeq" id="YP_010112671.1">
    <property type="nucleotide sequence ID" value="NC_055894.1"/>
</dbReference>
<proteinExistence type="predicted"/>
<evidence type="ECO:0000313" key="2">
    <source>
        <dbReference type="Proteomes" id="UP000593734"/>
    </source>
</evidence>